<gene>
    <name evidence="2" type="ORF">ACFOHL_14880</name>
</gene>
<feature type="region of interest" description="Disordered" evidence="1">
    <location>
        <begin position="91"/>
        <end position="147"/>
    </location>
</feature>
<dbReference type="RefSeq" id="WP_376921034.1">
    <property type="nucleotide sequence ID" value="NZ_JBHRSW010000039.1"/>
</dbReference>
<feature type="compositionally biased region" description="Basic and acidic residues" evidence="1">
    <location>
        <begin position="107"/>
        <end position="131"/>
    </location>
</feature>
<evidence type="ECO:0000313" key="2">
    <source>
        <dbReference type="EMBL" id="MFC3122907.1"/>
    </source>
</evidence>
<comment type="caution">
    <text evidence="2">The sequence shown here is derived from an EMBL/GenBank/DDBJ whole genome shotgun (WGS) entry which is preliminary data.</text>
</comment>
<organism evidence="2 3">
    <name type="scientific">Agaribacter flavus</name>
    <dbReference type="NCBI Taxonomy" id="1902781"/>
    <lineage>
        <taxon>Bacteria</taxon>
        <taxon>Pseudomonadati</taxon>
        <taxon>Pseudomonadota</taxon>
        <taxon>Gammaproteobacteria</taxon>
        <taxon>Alteromonadales</taxon>
        <taxon>Alteromonadaceae</taxon>
        <taxon>Agaribacter</taxon>
    </lineage>
</organism>
<dbReference type="EMBL" id="JBHRSW010000039">
    <property type="protein sequence ID" value="MFC3122907.1"/>
    <property type="molecule type" value="Genomic_DNA"/>
</dbReference>
<evidence type="ECO:0000313" key="3">
    <source>
        <dbReference type="Proteomes" id="UP001595478"/>
    </source>
</evidence>
<accession>A0ABV7FWN6</accession>
<sequence>MIKNSLCKLAIQKYFLLLIIFGLVEVNGVNAFESKDEAGQAYECTQVKIDELDPTLLTRAEKIQRMERILHDSIDSYATCINVVQKNMASSGNETNKGDSVGQGEAESARAESEQKITEATDPVKETKEVEASESQTPHTQQKATKRGLIKPKNNDAIICQLLWEEIQKATGTARSGFEKQYRQYKCG</sequence>
<name>A0ABV7FWN6_9ALTE</name>
<dbReference type="Proteomes" id="UP001595478">
    <property type="component" value="Unassembled WGS sequence"/>
</dbReference>
<evidence type="ECO:0000256" key="1">
    <source>
        <dbReference type="SAM" id="MobiDB-lite"/>
    </source>
</evidence>
<reference evidence="3" key="1">
    <citation type="journal article" date="2019" name="Int. J. Syst. Evol. Microbiol.">
        <title>The Global Catalogue of Microorganisms (GCM) 10K type strain sequencing project: providing services to taxonomists for standard genome sequencing and annotation.</title>
        <authorList>
            <consortium name="The Broad Institute Genomics Platform"/>
            <consortium name="The Broad Institute Genome Sequencing Center for Infectious Disease"/>
            <person name="Wu L."/>
            <person name="Ma J."/>
        </authorList>
    </citation>
    <scope>NUCLEOTIDE SEQUENCE [LARGE SCALE GENOMIC DNA]</scope>
    <source>
        <strain evidence="3">KCTC 52473</strain>
    </source>
</reference>
<protein>
    <submittedName>
        <fullName evidence="2">Uncharacterized protein</fullName>
    </submittedName>
</protein>
<proteinExistence type="predicted"/>
<keyword evidence="3" id="KW-1185">Reference proteome</keyword>
<feature type="compositionally biased region" description="Polar residues" evidence="1">
    <location>
        <begin position="133"/>
        <end position="143"/>
    </location>
</feature>